<reference evidence="4" key="1">
    <citation type="submission" date="2022-11" db="EMBL/GenBank/DDBJ databases">
        <title>Chromosomal genome sequence assembly and mating type (MAT) locus characterization of the leprose asexual lichenized fungus Lepraria neglecta (Nyl.) Erichsen.</title>
        <authorList>
            <person name="Allen J.L."/>
            <person name="Pfeffer B."/>
        </authorList>
    </citation>
    <scope>NUCLEOTIDE SEQUENCE</scope>
    <source>
        <strain evidence="4">Allen 5258</strain>
    </source>
</reference>
<evidence type="ECO:0000256" key="1">
    <source>
        <dbReference type="SAM" id="MobiDB-lite"/>
    </source>
</evidence>
<keyword evidence="5" id="KW-1185">Reference proteome</keyword>
<feature type="chain" id="PRO_5041954385" description="Asl1-like glycosyl hydrolase catalytic domain-containing protein" evidence="2">
    <location>
        <begin position="16"/>
        <end position="501"/>
    </location>
</feature>
<feature type="domain" description="Asl1-like glycosyl hydrolase catalytic" evidence="3">
    <location>
        <begin position="251"/>
        <end position="498"/>
    </location>
</feature>
<evidence type="ECO:0000259" key="3">
    <source>
        <dbReference type="Pfam" id="PF11790"/>
    </source>
</evidence>
<dbReference type="PANTHER" id="PTHR34154:SF3">
    <property type="entry name" value="ALKALI-SENSITIVE LINKAGE PROTEIN 1"/>
    <property type="match status" value="1"/>
</dbReference>
<dbReference type="GO" id="GO:0071966">
    <property type="term" value="P:fungal-type cell wall polysaccharide metabolic process"/>
    <property type="evidence" value="ECO:0007669"/>
    <property type="project" value="TreeGrafter"/>
</dbReference>
<dbReference type="InterPro" id="IPR053183">
    <property type="entry name" value="ASL1"/>
</dbReference>
<gene>
    <name evidence="4" type="ORF">OEA41_007938</name>
</gene>
<feature type="compositionally biased region" description="Low complexity" evidence="1">
    <location>
        <begin position="198"/>
        <end position="234"/>
    </location>
</feature>
<sequence length="501" mass="52078">MKLTVTFLLLPAVQAWPSYNGHGHGHAHSRRGYEAYKSGQNHVSGAGFPSGSAVGPFGMSNVTASQAGTAVGNADSTTSTAYISLYNTIYQTLSDTAPAEAASTAGGPAGACGGTVTVTNANTVTVTVTGGGAEAVTSVPPETQAPVTPESQVPVTQVSVTPSSTAPEMALPPVKQSSVPAPVAPISQAASPVEKAVTPSSSSASSTAAPAAEAASSTPSTAAATPQAQSASPPGSKRGLFIPTSGDGTQADYVTAFNNNPGKISWIVNQFSRPPNDLSSTFHYVPQCYDKFSDVSYPGQAPHQWTTNAQDAVAAGEKYFLSFGEANTNNSQNFYMDASTAASTFMTMLQPYATENGVKIGAPGTLAEPWDIQWQNDFLDACAPLGCKISWISAHWFSPCGSATAQDLADTFYGTVDTYKSIAQKHSAQYGIELKVWVDNFSLNCDSATQQAFLDIVVPKMEADDMIERYGYVSRTAVSDGNGFLNTDGSISDLGLHYANM</sequence>
<evidence type="ECO:0000313" key="4">
    <source>
        <dbReference type="EMBL" id="KAK3176615.1"/>
    </source>
</evidence>
<feature type="compositionally biased region" description="Low complexity" evidence="1">
    <location>
        <begin position="151"/>
        <end position="165"/>
    </location>
</feature>
<dbReference type="InterPro" id="IPR017853">
    <property type="entry name" value="GH"/>
</dbReference>
<dbReference type="InterPro" id="IPR024655">
    <property type="entry name" value="Asl1_glyco_hydro_catalytic"/>
</dbReference>
<feature type="region of interest" description="Disordered" evidence="1">
    <location>
        <begin position="133"/>
        <end position="245"/>
    </location>
</feature>
<comment type="caution">
    <text evidence="4">The sequence shown here is derived from an EMBL/GenBank/DDBJ whole genome shotgun (WGS) entry which is preliminary data.</text>
</comment>
<dbReference type="Pfam" id="PF11790">
    <property type="entry name" value="Glyco_hydro_cc"/>
    <property type="match status" value="1"/>
</dbReference>
<dbReference type="SUPFAM" id="SSF51445">
    <property type="entry name" value="(Trans)glycosidases"/>
    <property type="match status" value="1"/>
</dbReference>
<proteinExistence type="predicted"/>
<feature type="signal peptide" evidence="2">
    <location>
        <begin position="1"/>
        <end position="15"/>
    </location>
</feature>
<dbReference type="GO" id="GO:0009277">
    <property type="term" value="C:fungal-type cell wall"/>
    <property type="evidence" value="ECO:0007669"/>
    <property type="project" value="TreeGrafter"/>
</dbReference>
<evidence type="ECO:0000256" key="2">
    <source>
        <dbReference type="SAM" id="SignalP"/>
    </source>
</evidence>
<protein>
    <recommendedName>
        <fullName evidence="3">Asl1-like glycosyl hydrolase catalytic domain-containing protein</fullName>
    </recommendedName>
</protein>
<organism evidence="4 5">
    <name type="scientific">Lepraria neglecta</name>
    <dbReference type="NCBI Taxonomy" id="209136"/>
    <lineage>
        <taxon>Eukaryota</taxon>
        <taxon>Fungi</taxon>
        <taxon>Dikarya</taxon>
        <taxon>Ascomycota</taxon>
        <taxon>Pezizomycotina</taxon>
        <taxon>Lecanoromycetes</taxon>
        <taxon>OSLEUM clade</taxon>
        <taxon>Lecanoromycetidae</taxon>
        <taxon>Lecanorales</taxon>
        <taxon>Lecanorineae</taxon>
        <taxon>Stereocaulaceae</taxon>
        <taxon>Lepraria</taxon>
    </lineage>
</organism>
<name>A0AAD9ZEH6_9LECA</name>
<dbReference type="EMBL" id="JASNWA010000004">
    <property type="protein sequence ID" value="KAK3176615.1"/>
    <property type="molecule type" value="Genomic_DNA"/>
</dbReference>
<dbReference type="Proteomes" id="UP001276659">
    <property type="component" value="Unassembled WGS sequence"/>
</dbReference>
<dbReference type="AlphaFoldDB" id="A0AAD9ZEH6"/>
<dbReference type="Gene3D" id="3.20.20.80">
    <property type="entry name" value="Glycosidases"/>
    <property type="match status" value="1"/>
</dbReference>
<dbReference type="PANTHER" id="PTHR34154">
    <property type="entry name" value="ALKALI-SENSITIVE LINKAGE PROTEIN 1"/>
    <property type="match status" value="1"/>
</dbReference>
<evidence type="ECO:0000313" key="5">
    <source>
        <dbReference type="Proteomes" id="UP001276659"/>
    </source>
</evidence>
<accession>A0AAD9ZEH6</accession>
<keyword evidence="2" id="KW-0732">Signal</keyword>